<evidence type="ECO:0000313" key="3">
    <source>
        <dbReference type="Proteomes" id="UP000604481"/>
    </source>
</evidence>
<dbReference type="InterPro" id="IPR038158">
    <property type="entry name" value="H-NOX_domain_sf"/>
</dbReference>
<sequence>MYGIVNKAIQEMVTSRFGEEVWQRVSQRAGIADEDFLSHQPYPDQLTYQLVGAVCEETGMEATPVLEAFGSYWVLETGRARYGGLLEAGGHTLSEFLLNLPNFHARICLIYPELQPPEFLCEATGDNQIRVRYFSQRPGLAPFVRGLLLGVGELYATSVDVIQQHSRTSQDDFDEFLVSWRER</sequence>
<name>A0A8J7FNY5_9NEIS</name>
<dbReference type="EMBL" id="JADFUA010000004">
    <property type="protein sequence ID" value="MBE9609554.1"/>
    <property type="molecule type" value="Genomic_DNA"/>
</dbReference>
<protein>
    <submittedName>
        <fullName evidence="2">Heme NO-binding domain-containing protein</fullName>
    </submittedName>
</protein>
<dbReference type="PANTHER" id="PTHR45655:SF13">
    <property type="entry name" value="SOLUBLE GUANYLATE CYCLASE GCY-32-RELATED"/>
    <property type="match status" value="1"/>
</dbReference>
<reference evidence="2 3" key="1">
    <citation type="submission" date="2020-10" db="EMBL/GenBank/DDBJ databases">
        <title>The genome sequence of Chitinilyticum litopenaei 4Y14.</title>
        <authorList>
            <person name="Liu Y."/>
        </authorList>
    </citation>
    <scope>NUCLEOTIDE SEQUENCE [LARGE SCALE GENOMIC DNA]</scope>
    <source>
        <strain evidence="2 3">4Y14</strain>
    </source>
</reference>
<dbReference type="InterPro" id="IPR024096">
    <property type="entry name" value="NO_sig/Golgi_transp_ligand-bd"/>
</dbReference>
<organism evidence="2 3">
    <name type="scientific">Chitinilyticum piscinae</name>
    <dbReference type="NCBI Taxonomy" id="2866724"/>
    <lineage>
        <taxon>Bacteria</taxon>
        <taxon>Pseudomonadati</taxon>
        <taxon>Pseudomonadota</taxon>
        <taxon>Betaproteobacteria</taxon>
        <taxon>Neisseriales</taxon>
        <taxon>Chitinibacteraceae</taxon>
        <taxon>Chitinilyticum</taxon>
    </lineage>
</organism>
<dbReference type="RefSeq" id="WP_194116075.1">
    <property type="nucleotide sequence ID" value="NZ_JADFUA010000004.1"/>
</dbReference>
<evidence type="ECO:0000313" key="2">
    <source>
        <dbReference type="EMBL" id="MBE9609554.1"/>
    </source>
</evidence>
<dbReference type="GO" id="GO:0020037">
    <property type="term" value="F:heme binding"/>
    <property type="evidence" value="ECO:0007669"/>
    <property type="project" value="InterPro"/>
</dbReference>
<evidence type="ECO:0000259" key="1">
    <source>
        <dbReference type="Pfam" id="PF07700"/>
    </source>
</evidence>
<proteinExistence type="predicted"/>
<accession>A0A8J7FNY5</accession>
<dbReference type="AlphaFoldDB" id="A0A8J7FNY5"/>
<dbReference type="SUPFAM" id="SSF111126">
    <property type="entry name" value="Ligand-binding domain in the NO signalling and Golgi transport"/>
    <property type="match status" value="1"/>
</dbReference>
<dbReference type="InterPro" id="IPR011644">
    <property type="entry name" value="Heme_NO-bd"/>
</dbReference>
<keyword evidence="3" id="KW-1185">Reference proteome</keyword>
<dbReference type="Pfam" id="PF07700">
    <property type="entry name" value="HNOB"/>
    <property type="match status" value="1"/>
</dbReference>
<dbReference type="Proteomes" id="UP000604481">
    <property type="component" value="Unassembled WGS sequence"/>
</dbReference>
<gene>
    <name evidence="2" type="ORF">INR99_09330</name>
</gene>
<dbReference type="PANTHER" id="PTHR45655">
    <property type="entry name" value="GUANYLATE CYCLASE SOLUBLE SUBUNIT BETA-2"/>
    <property type="match status" value="1"/>
</dbReference>
<comment type="caution">
    <text evidence="2">The sequence shown here is derived from an EMBL/GenBank/DDBJ whole genome shotgun (WGS) entry which is preliminary data.</text>
</comment>
<feature type="domain" description="Heme NO-binding" evidence="1">
    <location>
        <begin position="2"/>
        <end position="161"/>
    </location>
</feature>
<dbReference type="Gene3D" id="3.90.1520.10">
    <property type="entry name" value="H-NOX domain"/>
    <property type="match status" value="1"/>
</dbReference>